<dbReference type="KEGG" id="bcom:BAUCODRAFT_126959"/>
<evidence type="ECO:0000313" key="2">
    <source>
        <dbReference type="Proteomes" id="UP000011761"/>
    </source>
</evidence>
<name>M2M5U0_BAUPA</name>
<dbReference type="EMBL" id="KB445563">
    <property type="protein sequence ID" value="EMC91991.1"/>
    <property type="molecule type" value="Genomic_DNA"/>
</dbReference>
<evidence type="ECO:0000313" key="1">
    <source>
        <dbReference type="EMBL" id="EMC91991.1"/>
    </source>
</evidence>
<dbReference type="Proteomes" id="UP000011761">
    <property type="component" value="Unassembled WGS sequence"/>
</dbReference>
<protein>
    <submittedName>
        <fullName evidence="1">Uncharacterized protein</fullName>
    </submittedName>
</protein>
<dbReference type="RefSeq" id="XP_007681320.1">
    <property type="nucleotide sequence ID" value="XM_007683130.1"/>
</dbReference>
<gene>
    <name evidence="1" type="ORF">BAUCODRAFT_126959</name>
</gene>
<sequence length="213" mass="23978">MSDVCSTTELSELMILVKMLARARLPYRPQPTPWHMVLDSLSWLCDDKRAGKSVTSIGVQQTGERKVFLLAINEAELERAGAHLQMILQLLAKDADSSWEGVEDDINDRCVARSFGKITFYARVLHKSFAAARDIVRHSPNQYLSVIPAHPSVIAKVDTLVASPFLTQSNEHLTTMILQYLLFATELMHSVEVRLALRCERLRRTGIKTGFGR</sequence>
<keyword evidence="2" id="KW-1185">Reference proteome</keyword>
<reference evidence="1 2" key="1">
    <citation type="journal article" date="2012" name="PLoS Pathog.">
        <title>Diverse lifestyles and strategies of plant pathogenesis encoded in the genomes of eighteen Dothideomycetes fungi.</title>
        <authorList>
            <person name="Ohm R.A."/>
            <person name="Feau N."/>
            <person name="Henrissat B."/>
            <person name="Schoch C.L."/>
            <person name="Horwitz B.A."/>
            <person name="Barry K.W."/>
            <person name="Condon B.J."/>
            <person name="Copeland A.C."/>
            <person name="Dhillon B."/>
            <person name="Glaser F."/>
            <person name="Hesse C.N."/>
            <person name="Kosti I."/>
            <person name="LaButti K."/>
            <person name="Lindquist E.A."/>
            <person name="Lucas S."/>
            <person name="Salamov A.A."/>
            <person name="Bradshaw R.E."/>
            <person name="Ciuffetti L."/>
            <person name="Hamelin R.C."/>
            <person name="Kema G.H.J."/>
            <person name="Lawrence C."/>
            <person name="Scott J.A."/>
            <person name="Spatafora J.W."/>
            <person name="Turgeon B.G."/>
            <person name="de Wit P.J.G.M."/>
            <person name="Zhong S."/>
            <person name="Goodwin S.B."/>
            <person name="Grigoriev I.V."/>
        </authorList>
    </citation>
    <scope>NUCLEOTIDE SEQUENCE [LARGE SCALE GENOMIC DNA]</scope>
    <source>
        <strain evidence="1 2">UAMH 10762</strain>
    </source>
</reference>
<proteinExistence type="predicted"/>
<organism evidence="1 2">
    <name type="scientific">Baudoinia panamericana (strain UAMH 10762)</name>
    <name type="common">Angels' share fungus</name>
    <name type="synonym">Baudoinia compniacensis (strain UAMH 10762)</name>
    <dbReference type="NCBI Taxonomy" id="717646"/>
    <lineage>
        <taxon>Eukaryota</taxon>
        <taxon>Fungi</taxon>
        <taxon>Dikarya</taxon>
        <taxon>Ascomycota</taxon>
        <taxon>Pezizomycotina</taxon>
        <taxon>Dothideomycetes</taxon>
        <taxon>Dothideomycetidae</taxon>
        <taxon>Mycosphaerellales</taxon>
        <taxon>Teratosphaeriaceae</taxon>
        <taxon>Baudoinia</taxon>
    </lineage>
</organism>
<dbReference type="AlphaFoldDB" id="M2M5U0"/>
<accession>M2M5U0</accession>
<dbReference type="HOGENOM" id="CLU_1294156_0_0_1"/>
<dbReference type="GeneID" id="19108092"/>